<gene>
    <name evidence="1" type="ORF">GALMADRAFT_158317</name>
</gene>
<dbReference type="HOGENOM" id="CLU_435482_0_0_1"/>
<sequence>MEWELSSLIPFVDDASDSDMLFTTRQKILGDLITLARTRPVEITLSSFLERDVLGLDCEMASDVIVPEVIHEHQLIEVDENLRQASPERVTCKDIGVQTQLTHHAESTIYSTAPTSQTYFPLEDTNLNPVLTQIEPEMERLDCISASCPESPTSNPDTDPVTILVLEKVYIRYGFVPVSLPYSLPLDLPTHQEVSSYIKMLLGFSASRDLSPFFASCYAESVVGYLTCEGKFKKEWGDFDIPDMDGNDYRKSERTVQTDIKQWTKVVPSWRVGDTKKEMEVKGLRLRAVKSVDTDLWAFDFSRIEPDQGGEENDTPSEPPSPVSWWMLCATSPAEVFSICRLDPTLDDLGLLKELIRRGAPFCLRGRDNRQYSWTRIVNTPWIGLRPFQRKGYEFDRFDYESRPIRLDSTWDPNYNRYRLRIMKGGTILSRLGRGDPRRLRFKEQDEGDLVSESRVDLDKLIENLEEEVRLNKIGIKKPWWLGDVFHSRGPQRFRDCCGYYLNARYETYVEPNFRTGNEAAEELSWYVNKSWWPVLEIWETYASQGELGWSEWQEEFYIRRLESLECNQSEDKNSRSVRAKYPQPLSDRQWASLLKDAKKPWESQISRMYSGQCRVAKDFLLRMVSGD</sequence>
<evidence type="ECO:0000313" key="2">
    <source>
        <dbReference type="Proteomes" id="UP000027222"/>
    </source>
</evidence>
<name>A0A067SQF9_GALM3</name>
<protein>
    <submittedName>
        <fullName evidence="1">Uncharacterized protein</fullName>
    </submittedName>
</protein>
<proteinExistence type="predicted"/>
<keyword evidence="2" id="KW-1185">Reference proteome</keyword>
<dbReference type="Proteomes" id="UP000027222">
    <property type="component" value="Unassembled WGS sequence"/>
</dbReference>
<dbReference type="AlphaFoldDB" id="A0A067SQF9"/>
<dbReference type="EMBL" id="KL142386">
    <property type="protein sequence ID" value="KDR73190.1"/>
    <property type="molecule type" value="Genomic_DNA"/>
</dbReference>
<evidence type="ECO:0000313" key="1">
    <source>
        <dbReference type="EMBL" id="KDR73190.1"/>
    </source>
</evidence>
<reference evidence="2" key="1">
    <citation type="journal article" date="2014" name="Proc. Natl. Acad. Sci. U.S.A.">
        <title>Extensive sampling of basidiomycete genomes demonstrates inadequacy of the white-rot/brown-rot paradigm for wood decay fungi.</title>
        <authorList>
            <person name="Riley R."/>
            <person name="Salamov A.A."/>
            <person name="Brown D.W."/>
            <person name="Nagy L.G."/>
            <person name="Floudas D."/>
            <person name="Held B.W."/>
            <person name="Levasseur A."/>
            <person name="Lombard V."/>
            <person name="Morin E."/>
            <person name="Otillar R."/>
            <person name="Lindquist E.A."/>
            <person name="Sun H."/>
            <person name="LaButti K.M."/>
            <person name="Schmutz J."/>
            <person name="Jabbour D."/>
            <person name="Luo H."/>
            <person name="Baker S.E."/>
            <person name="Pisabarro A.G."/>
            <person name="Walton J.D."/>
            <person name="Blanchette R.A."/>
            <person name="Henrissat B."/>
            <person name="Martin F."/>
            <person name="Cullen D."/>
            <person name="Hibbett D.S."/>
            <person name="Grigoriev I.V."/>
        </authorList>
    </citation>
    <scope>NUCLEOTIDE SEQUENCE [LARGE SCALE GENOMIC DNA]</scope>
    <source>
        <strain evidence="2">CBS 339.88</strain>
    </source>
</reference>
<accession>A0A067SQF9</accession>
<organism evidence="1 2">
    <name type="scientific">Galerina marginata (strain CBS 339.88)</name>
    <dbReference type="NCBI Taxonomy" id="685588"/>
    <lineage>
        <taxon>Eukaryota</taxon>
        <taxon>Fungi</taxon>
        <taxon>Dikarya</taxon>
        <taxon>Basidiomycota</taxon>
        <taxon>Agaricomycotina</taxon>
        <taxon>Agaricomycetes</taxon>
        <taxon>Agaricomycetidae</taxon>
        <taxon>Agaricales</taxon>
        <taxon>Agaricineae</taxon>
        <taxon>Strophariaceae</taxon>
        <taxon>Galerina</taxon>
    </lineage>
</organism>